<feature type="compositionally biased region" description="Basic residues" evidence="1">
    <location>
        <begin position="677"/>
        <end position="688"/>
    </location>
</feature>
<dbReference type="OrthoDB" id="2433401at2759"/>
<keyword evidence="3" id="KW-1185">Reference proteome</keyword>
<name>A0A9P6IN15_9FUNG</name>
<feature type="compositionally biased region" description="Polar residues" evidence="1">
    <location>
        <begin position="635"/>
        <end position="646"/>
    </location>
</feature>
<feature type="compositionally biased region" description="Low complexity" evidence="1">
    <location>
        <begin position="655"/>
        <end position="676"/>
    </location>
</feature>
<evidence type="ECO:0000313" key="2">
    <source>
        <dbReference type="EMBL" id="KAF9930359.1"/>
    </source>
</evidence>
<protein>
    <submittedName>
        <fullName evidence="2">Uncharacterized protein</fullName>
    </submittedName>
</protein>
<gene>
    <name evidence="2" type="ORF">BGZ65_005396</name>
</gene>
<feature type="region of interest" description="Disordered" evidence="1">
    <location>
        <begin position="387"/>
        <end position="450"/>
    </location>
</feature>
<dbReference type="Proteomes" id="UP000749646">
    <property type="component" value="Unassembled WGS sequence"/>
</dbReference>
<evidence type="ECO:0000256" key="1">
    <source>
        <dbReference type="SAM" id="MobiDB-lite"/>
    </source>
</evidence>
<organism evidence="2 3">
    <name type="scientific">Modicella reniformis</name>
    <dbReference type="NCBI Taxonomy" id="1440133"/>
    <lineage>
        <taxon>Eukaryota</taxon>
        <taxon>Fungi</taxon>
        <taxon>Fungi incertae sedis</taxon>
        <taxon>Mucoromycota</taxon>
        <taxon>Mortierellomycotina</taxon>
        <taxon>Mortierellomycetes</taxon>
        <taxon>Mortierellales</taxon>
        <taxon>Mortierellaceae</taxon>
        <taxon>Modicella</taxon>
    </lineage>
</organism>
<proteinExistence type="predicted"/>
<feature type="compositionally biased region" description="Low complexity" evidence="1">
    <location>
        <begin position="1068"/>
        <end position="1084"/>
    </location>
</feature>
<comment type="caution">
    <text evidence="2">The sequence shown here is derived from an EMBL/GenBank/DDBJ whole genome shotgun (WGS) entry which is preliminary data.</text>
</comment>
<evidence type="ECO:0000313" key="3">
    <source>
        <dbReference type="Proteomes" id="UP000749646"/>
    </source>
</evidence>
<dbReference type="EMBL" id="JAAAHW010010123">
    <property type="protein sequence ID" value="KAF9930359.1"/>
    <property type="molecule type" value="Genomic_DNA"/>
</dbReference>
<feature type="region of interest" description="Disordered" evidence="1">
    <location>
        <begin position="1"/>
        <end position="27"/>
    </location>
</feature>
<feature type="region of interest" description="Disordered" evidence="1">
    <location>
        <begin position="635"/>
        <end position="690"/>
    </location>
</feature>
<feature type="region of interest" description="Disordered" evidence="1">
    <location>
        <begin position="215"/>
        <end position="238"/>
    </location>
</feature>
<feature type="compositionally biased region" description="Low complexity" evidence="1">
    <location>
        <begin position="393"/>
        <end position="428"/>
    </location>
</feature>
<feature type="region of interest" description="Disordered" evidence="1">
    <location>
        <begin position="1056"/>
        <end position="1084"/>
    </location>
</feature>
<reference evidence="2" key="1">
    <citation type="journal article" date="2020" name="Fungal Divers.">
        <title>Resolving the Mortierellaceae phylogeny through synthesis of multi-gene phylogenetics and phylogenomics.</title>
        <authorList>
            <person name="Vandepol N."/>
            <person name="Liber J."/>
            <person name="Desiro A."/>
            <person name="Na H."/>
            <person name="Kennedy M."/>
            <person name="Barry K."/>
            <person name="Grigoriev I.V."/>
            <person name="Miller A.N."/>
            <person name="O'Donnell K."/>
            <person name="Stajich J.E."/>
            <person name="Bonito G."/>
        </authorList>
    </citation>
    <scope>NUCLEOTIDE SEQUENCE</scope>
    <source>
        <strain evidence="2">MES-2147</strain>
    </source>
</reference>
<sequence length="1084" mass="115911">MLSSHHGKLASAPTISSSETSDDACISENDKYTPKMVMNAVDNTSASPNNLTTNDIGKMEGLPMNQHPNVVSNMDTFLLSVKPPDPLFAVRLQRKNSFINADLQIPITSADQNALPNTPNYPVVHPTESNLQQQLSSPLTLSSLDQKYLPLRIAMTGRIGDDNLNSSECNMPPGNCIITMGLPSRASIANAIMFPPSSAGMVKSDTTHTISSVNSRLLGDSGRAGNPNSPKPKALQRRRSSLFNVNRRHSLPNNMYGTMTSPSNTSLNLTTQKAIIGNNAPTTPSAAMNNGSYLPTPTGSDSSHLTDLSVQILFTMPGFVPPTPIDSSKYTSQTHPFDLVPTAGSTDAGVSGDMAGISAIPVPMSTATKSATIQYLQQLQQSMIQQPGLHDMPPQSQRQQVVVPQKPSSTMGTSVQSKQQKVSQQGQGPLSKQGLKTKAKRRTGSVPATLQAPSYMSAEMPWSSLSTQTQQIAAQSALSLYQCNNTDTHLLANIQPVSTSNTFYRRPAPCGNPEPLYEYLASPTVVPGLEIIGHDYYGNYVQILPICPETTCSMNQDPVYLNLLQAIYAHTIPFLDLAPGSEEETQRVLNGTPSAITTQSIQPPFKNLLPLNGPMGTGVQVTLSKQTTLTTSISSPTFQQSLGNSKISRRVSMASTDSTSTLGSRRSSTASNPSNPAKKKKNVSRTHPYKTTSVFKEDNAMVTEAILTQVGGLGGIGSNTTVSATDPRHKITEKMVHMGDTEYAAHYSKHYQSMNKSASTAALCLTSMWSNSQNCINPSSLMSSVSAPSITNVTMNSAAGSTISSLESIATADFIKALSECSGGMSDLELGSGESVAAVPDVKFEPNDLASLENLMLMESNADVQATASTAWPNWFDLSQLEKDICQEGITYQASAFSSASCSMGDLSLSNSTTLASFAGNISRDSTSTNLLLDSSTHLAMMDDFLTDHQRGSSSLPLSSQDSKMNFAVPESGAYHQNSTSQKPPAFVTSQRALLPRQQDLERLQNPSKSVASQGLSEITGVDYTTTCWYDVEQLQTVVRDSISFQESSVLKSLEDLTEPNPPKERVSSLSLSLSLSSSASSSS</sequence>
<dbReference type="AlphaFoldDB" id="A0A9P6IN15"/>
<accession>A0A9P6IN15</accession>